<dbReference type="AlphaFoldDB" id="A0A921LMU8"/>
<accession>A0A921LMU8</accession>
<sequence length="65" mass="7473">MSQEIVKAQHYVPVFYLNNFVDSSGKLHVYDRVAGKVFTCLPKNICKSNLLYETPWEHTKADLGK</sequence>
<feature type="non-terminal residue" evidence="1">
    <location>
        <position position="65"/>
    </location>
</feature>
<gene>
    <name evidence="1" type="ORF">K8V20_04445</name>
</gene>
<dbReference type="Pfam" id="PF14022">
    <property type="entry name" value="DUF4238"/>
    <property type="match status" value="1"/>
</dbReference>
<evidence type="ECO:0000313" key="2">
    <source>
        <dbReference type="Proteomes" id="UP000782880"/>
    </source>
</evidence>
<reference evidence="1" key="1">
    <citation type="journal article" date="2021" name="PeerJ">
        <title>Extensive microbial diversity within the chicken gut microbiome revealed by metagenomics and culture.</title>
        <authorList>
            <person name="Gilroy R."/>
            <person name="Ravi A."/>
            <person name="Getino M."/>
            <person name="Pursley I."/>
            <person name="Horton D.L."/>
            <person name="Alikhan N.F."/>
            <person name="Baker D."/>
            <person name="Gharbi K."/>
            <person name="Hall N."/>
            <person name="Watson M."/>
            <person name="Adriaenssens E.M."/>
            <person name="Foster-Nyarko E."/>
            <person name="Jarju S."/>
            <person name="Secka A."/>
            <person name="Antonio M."/>
            <person name="Oren A."/>
            <person name="Chaudhuri R.R."/>
            <person name="La Ragione R."/>
            <person name="Hildebrand F."/>
            <person name="Pallen M.J."/>
        </authorList>
    </citation>
    <scope>NUCLEOTIDE SEQUENCE</scope>
    <source>
        <strain evidence="1">ChiBcec21-2208</strain>
    </source>
</reference>
<proteinExistence type="predicted"/>
<dbReference type="Proteomes" id="UP000782880">
    <property type="component" value="Unassembled WGS sequence"/>
</dbReference>
<protein>
    <submittedName>
        <fullName evidence="1">DUF4238 domain-containing protein</fullName>
    </submittedName>
</protein>
<organism evidence="1 2">
    <name type="scientific">Subdoligranulum variabile</name>
    <dbReference type="NCBI Taxonomy" id="214851"/>
    <lineage>
        <taxon>Bacteria</taxon>
        <taxon>Bacillati</taxon>
        <taxon>Bacillota</taxon>
        <taxon>Clostridia</taxon>
        <taxon>Eubacteriales</taxon>
        <taxon>Oscillospiraceae</taxon>
        <taxon>Subdoligranulum</taxon>
    </lineage>
</organism>
<evidence type="ECO:0000313" key="1">
    <source>
        <dbReference type="EMBL" id="HJG27881.1"/>
    </source>
</evidence>
<name>A0A921LMU8_9FIRM</name>
<reference evidence="1" key="2">
    <citation type="submission" date="2021-09" db="EMBL/GenBank/DDBJ databases">
        <authorList>
            <person name="Gilroy R."/>
        </authorList>
    </citation>
    <scope>NUCLEOTIDE SEQUENCE</scope>
    <source>
        <strain evidence="1">ChiBcec21-2208</strain>
    </source>
</reference>
<dbReference type="EMBL" id="DYVE01000115">
    <property type="protein sequence ID" value="HJG27881.1"/>
    <property type="molecule type" value="Genomic_DNA"/>
</dbReference>
<comment type="caution">
    <text evidence="1">The sequence shown here is derived from an EMBL/GenBank/DDBJ whole genome shotgun (WGS) entry which is preliminary data.</text>
</comment>
<dbReference type="InterPro" id="IPR025332">
    <property type="entry name" value="DUF4238"/>
</dbReference>